<feature type="region of interest" description="Disordered" evidence="1">
    <location>
        <begin position="32"/>
        <end position="59"/>
    </location>
</feature>
<dbReference type="EMBL" id="FTNL01000038">
    <property type="protein sequence ID" value="SIR89866.1"/>
    <property type="molecule type" value="Genomic_DNA"/>
</dbReference>
<reference evidence="2 4" key="1">
    <citation type="submission" date="2017-01" db="EMBL/GenBank/DDBJ databases">
        <authorList>
            <person name="Varghese N."/>
            <person name="Submissions S."/>
        </authorList>
    </citation>
    <scope>NUCLEOTIDE SEQUENCE [LARGE SCALE GENOMIC DNA]</scope>
    <source>
        <strain evidence="2 4">ATCC 33342</strain>
    </source>
</reference>
<dbReference type="RefSeq" id="WP_058468241.1">
    <property type="nucleotide sequence ID" value="NZ_CAAAIX010000009.1"/>
</dbReference>
<name>A0A377GFY2_9GAMM</name>
<sequence>MKKIIFSKSSIVTIILFSLVLGSYYHKKETLQQSDSPLPKSEKIPDQKQITGEKKENPCQESENIINALVRKLYKTLGSNEEEVKKNRTLFLHQDESLKKILIENNECGANSASRLANIYSHFGFKDKANEYHKIVLDFAEKGNATAIENLCDYDSVTTEEQKVHFCKLVIENAKEDSKISAVHFLGQLYFEESKEDDLLELCNKAGDNKSHCHMLYLFPLADKFYKEKQYERAIKFYEKIEPYDTQGIYLIANQLAEIYAHGMGTGINYSAAIAWYKKALEKNYNDTLYSAIMNNMGNVYNLQKDFVNSFKCYKQAAIMGSAQGKRNVAIQYLYGHGIIQDYQEAYAWINVAIAQGLDENQDSAEQMKNWLNYKLIEQDKTGNELKHAKELAQKYYKKYVLHESPTATSN</sequence>
<evidence type="ECO:0000313" key="5">
    <source>
        <dbReference type="Proteomes" id="UP000254374"/>
    </source>
</evidence>
<gene>
    <name evidence="3" type="ORF">NCTC11401_00537</name>
    <name evidence="2" type="ORF">SAMN05421777_13819</name>
</gene>
<evidence type="ECO:0000313" key="4">
    <source>
        <dbReference type="Proteomes" id="UP000186808"/>
    </source>
</evidence>
<proteinExistence type="predicted"/>
<dbReference type="STRING" id="464.Lgor_1755"/>
<feature type="compositionally biased region" description="Basic and acidic residues" evidence="1">
    <location>
        <begin position="40"/>
        <end position="58"/>
    </location>
</feature>
<dbReference type="InterPro" id="IPR011990">
    <property type="entry name" value="TPR-like_helical_dom_sf"/>
</dbReference>
<evidence type="ECO:0000313" key="3">
    <source>
        <dbReference type="EMBL" id="STO23737.1"/>
    </source>
</evidence>
<keyword evidence="4" id="KW-1185">Reference proteome</keyword>
<dbReference type="AlphaFoldDB" id="A0A377GFY2"/>
<dbReference type="EMBL" id="UGGV01000001">
    <property type="protein sequence ID" value="STO23737.1"/>
    <property type="molecule type" value="Genomic_DNA"/>
</dbReference>
<dbReference type="Pfam" id="PF08238">
    <property type="entry name" value="Sel1"/>
    <property type="match status" value="4"/>
</dbReference>
<protein>
    <submittedName>
        <fullName evidence="3">Anaphase-promoting complex, cyclosome, subunit 3</fullName>
    </submittedName>
</protein>
<accession>A0A377GFY2</accession>
<dbReference type="InterPro" id="IPR006597">
    <property type="entry name" value="Sel1-like"/>
</dbReference>
<dbReference type="OrthoDB" id="8561742at2"/>
<dbReference type="Gene3D" id="1.25.40.10">
    <property type="entry name" value="Tetratricopeptide repeat domain"/>
    <property type="match status" value="1"/>
</dbReference>
<dbReference type="Proteomes" id="UP000254374">
    <property type="component" value="Unassembled WGS sequence"/>
</dbReference>
<evidence type="ECO:0000256" key="1">
    <source>
        <dbReference type="SAM" id="MobiDB-lite"/>
    </source>
</evidence>
<dbReference type="Proteomes" id="UP000186808">
    <property type="component" value="Unassembled WGS sequence"/>
</dbReference>
<dbReference type="SMART" id="SM00671">
    <property type="entry name" value="SEL1"/>
    <property type="match status" value="3"/>
</dbReference>
<reference evidence="3 5" key="2">
    <citation type="submission" date="2018-06" db="EMBL/GenBank/DDBJ databases">
        <authorList>
            <consortium name="Pathogen Informatics"/>
            <person name="Doyle S."/>
        </authorList>
    </citation>
    <scope>NUCLEOTIDE SEQUENCE [LARGE SCALE GENOMIC DNA]</scope>
    <source>
        <strain evidence="3 5">NCTC11401</strain>
    </source>
</reference>
<dbReference type="SUPFAM" id="SSF81901">
    <property type="entry name" value="HCP-like"/>
    <property type="match status" value="1"/>
</dbReference>
<organism evidence="3 5">
    <name type="scientific">Fluoribacter gormanii</name>
    <dbReference type="NCBI Taxonomy" id="464"/>
    <lineage>
        <taxon>Bacteria</taxon>
        <taxon>Pseudomonadati</taxon>
        <taxon>Pseudomonadota</taxon>
        <taxon>Gammaproteobacteria</taxon>
        <taxon>Legionellales</taxon>
        <taxon>Legionellaceae</taxon>
        <taxon>Fluoribacter</taxon>
    </lineage>
</organism>
<evidence type="ECO:0000313" key="2">
    <source>
        <dbReference type="EMBL" id="SIR89866.1"/>
    </source>
</evidence>